<sequence length="262" mass="28236">MGKGVWVGIIGIVAVIGIGVGGVYAHQQTQDKTLKAEQAKTKSMSKKLDGIDNKVLKDKKDKESSSSNQTTSDLDTSSSQSSVKDTQLVELTDAQKQEINEAFLNWADRRATIGNMAVNDYYFGHGAAGRGDWYANTPDGQMQVQDENNPGPTAFPIHIIGGAVFLTMKDGATGRQNDIVESTAGGYSDKADMSKPITKYILGDNGKVYELKTNDGQVSLTTGFGEYSDDGTASDYHPDQSFVVSGDSDAQKELQKLISVYR</sequence>
<feature type="compositionally biased region" description="Low complexity" evidence="1">
    <location>
        <begin position="65"/>
        <end position="84"/>
    </location>
</feature>
<reference evidence="4" key="1">
    <citation type="journal article" date="2019" name="Int. J. Syst. Evol. Microbiol.">
        <title>The Global Catalogue of Microorganisms (GCM) 10K type strain sequencing project: providing services to taxonomists for standard genome sequencing and annotation.</title>
        <authorList>
            <consortium name="The Broad Institute Genomics Platform"/>
            <consortium name="The Broad Institute Genome Sequencing Center for Infectious Disease"/>
            <person name="Wu L."/>
            <person name="Ma J."/>
        </authorList>
    </citation>
    <scope>NUCLEOTIDE SEQUENCE [LARGE SCALE GENOMIC DNA]</scope>
    <source>
        <strain evidence="4">CCM 8924</strain>
    </source>
</reference>
<gene>
    <name evidence="3" type="ORF">ACFQGR_06835</name>
</gene>
<dbReference type="Proteomes" id="UP001596158">
    <property type="component" value="Unassembled WGS sequence"/>
</dbReference>
<feature type="transmembrane region" description="Helical" evidence="2">
    <location>
        <begin position="6"/>
        <end position="25"/>
    </location>
</feature>
<evidence type="ECO:0000256" key="2">
    <source>
        <dbReference type="SAM" id="Phobius"/>
    </source>
</evidence>
<name>A0ABW1RUE1_9LACO</name>
<organism evidence="3 4">
    <name type="scientific">Weissella sagaensis</name>
    <dbReference type="NCBI Taxonomy" id="2559928"/>
    <lineage>
        <taxon>Bacteria</taxon>
        <taxon>Bacillati</taxon>
        <taxon>Bacillota</taxon>
        <taxon>Bacilli</taxon>
        <taxon>Lactobacillales</taxon>
        <taxon>Lactobacillaceae</taxon>
        <taxon>Weissella</taxon>
    </lineage>
</organism>
<accession>A0ABW1RUE1</accession>
<protein>
    <recommendedName>
        <fullName evidence="5">Lipoprotein</fullName>
    </recommendedName>
</protein>
<evidence type="ECO:0008006" key="5">
    <source>
        <dbReference type="Google" id="ProtNLM"/>
    </source>
</evidence>
<comment type="caution">
    <text evidence="3">The sequence shown here is derived from an EMBL/GenBank/DDBJ whole genome shotgun (WGS) entry which is preliminary data.</text>
</comment>
<keyword evidence="2" id="KW-1133">Transmembrane helix</keyword>
<feature type="region of interest" description="Disordered" evidence="1">
    <location>
        <begin position="38"/>
        <end position="84"/>
    </location>
</feature>
<proteinExistence type="predicted"/>
<dbReference type="RefSeq" id="WP_042491783.1">
    <property type="nucleotide sequence ID" value="NZ_BJDT01000001.1"/>
</dbReference>
<keyword evidence="2" id="KW-0812">Transmembrane</keyword>
<evidence type="ECO:0000313" key="3">
    <source>
        <dbReference type="EMBL" id="MFC6179098.1"/>
    </source>
</evidence>
<evidence type="ECO:0000313" key="4">
    <source>
        <dbReference type="Proteomes" id="UP001596158"/>
    </source>
</evidence>
<evidence type="ECO:0000256" key="1">
    <source>
        <dbReference type="SAM" id="MobiDB-lite"/>
    </source>
</evidence>
<keyword evidence="2" id="KW-0472">Membrane</keyword>
<keyword evidence="4" id="KW-1185">Reference proteome</keyword>
<feature type="compositionally biased region" description="Basic and acidic residues" evidence="1">
    <location>
        <begin position="38"/>
        <end position="64"/>
    </location>
</feature>
<dbReference type="EMBL" id="JBHSSG010000013">
    <property type="protein sequence ID" value="MFC6179098.1"/>
    <property type="molecule type" value="Genomic_DNA"/>
</dbReference>